<evidence type="ECO:0000313" key="6">
    <source>
        <dbReference type="EMBL" id="PSU33883.1"/>
    </source>
</evidence>
<feature type="region of interest" description="Disordered" evidence="4">
    <location>
        <begin position="1"/>
        <end position="21"/>
    </location>
</feature>
<dbReference type="EMBL" id="PYMH01000004">
    <property type="protein sequence ID" value="PSU33883.1"/>
    <property type="molecule type" value="Genomic_DNA"/>
</dbReference>
<dbReference type="PROSITE" id="PS01124">
    <property type="entry name" value="HTH_ARAC_FAMILY_2"/>
    <property type="match status" value="1"/>
</dbReference>
<gene>
    <name evidence="6" type="ORF">C9I99_10955</name>
</gene>
<dbReference type="InterPro" id="IPR018060">
    <property type="entry name" value="HTH_AraC"/>
</dbReference>
<dbReference type="SMART" id="SM00342">
    <property type="entry name" value="HTH_ARAC"/>
    <property type="match status" value="1"/>
</dbReference>
<dbReference type="PRINTS" id="PR00032">
    <property type="entry name" value="HTHARAC"/>
</dbReference>
<dbReference type="PANTHER" id="PTHR43280:SF10">
    <property type="entry name" value="REGULATORY PROTEIN POCR"/>
    <property type="match status" value="1"/>
</dbReference>
<dbReference type="InterPro" id="IPR009057">
    <property type="entry name" value="Homeodomain-like_sf"/>
</dbReference>
<dbReference type="Gene3D" id="1.10.10.60">
    <property type="entry name" value="Homeodomain-like"/>
    <property type="match status" value="2"/>
</dbReference>
<dbReference type="PROSITE" id="PS00041">
    <property type="entry name" value="HTH_ARAC_FAMILY_1"/>
    <property type="match status" value="1"/>
</dbReference>
<evidence type="ECO:0000256" key="4">
    <source>
        <dbReference type="SAM" id="MobiDB-lite"/>
    </source>
</evidence>
<dbReference type="OrthoDB" id="1050625at2"/>
<dbReference type="PANTHER" id="PTHR43280">
    <property type="entry name" value="ARAC-FAMILY TRANSCRIPTIONAL REGULATOR"/>
    <property type="match status" value="1"/>
</dbReference>
<keyword evidence="7" id="KW-1185">Reference proteome</keyword>
<accession>A0A2T3IYZ8</accession>
<name>A0A2T3IYZ8_9GAMM</name>
<feature type="domain" description="HTH araC/xylS-type" evidence="5">
    <location>
        <begin position="199"/>
        <end position="297"/>
    </location>
</feature>
<dbReference type="SUPFAM" id="SSF46689">
    <property type="entry name" value="Homeodomain-like"/>
    <property type="match status" value="2"/>
</dbReference>
<sequence length="300" mass="34144">MSLNLRPSTTTKQQSIIENDQPDPLSRHLSHLIEQQGAISTVYLAAPGQNRPAKAWQLNMPRIDIVLTGSIDLVYSVSEHKSLQKQFSAGDVLYIPSMGWNQPLWREPVTLLSLNIASHKVGFSLYSWDGSNFTENHKRTSVHRNQAVGNGLIQVLQTLGSTHSNSHTASLVLRSLLSHFLVMERAPEKLPSRQEELFQKITKHINEHYNQALSREEVAREFHISANYLSYIFQHQGKTSFKDYLCHKRMENAQRLLGGNHHRIKQISQQCGFSDTNYFCRLFKRKTGLTPSQFRAGIAA</sequence>
<comment type="caution">
    <text evidence="6">The sequence shown here is derived from an EMBL/GenBank/DDBJ whole genome shotgun (WGS) entry which is preliminary data.</text>
</comment>
<dbReference type="GO" id="GO:0043565">
    <property type="term" value="F:sequence-specific DNA binding"/>
    <property type="evidence" value="ECO:0007669"/>
    <property type="project" value="InterPro"/>
</dbReference>
<dbReference type="InterPro" id="IPR018062">
    <property type="entry name" value="HTH_AraC-typ_CS"/>
</dbReference>
<evidence type="ECO:0000259" key="5">
    <source>
        <dbReference type="PROSITE" id="PS01124"/>
    </source>
</evidence>
<evidence type="ECO:0000256" key="2">
    <source>
        <dbReference type="ARBA" id="ARBA00023125"/>
    </source>
</evidence>
<keyword evidence="1" id="KW-0805">Transcription regulation</keyword>
<dbReference type="GO" id="GO:0003700">
    <property type="term" value="F:DNA-binding transcription factor activity"/>
    <property type="evidence" value="ECO:0007669"/>
    <property type="project" value="InterPro"/>
</dbReference>
<proteinExistence type="predicted"/>
<evidence type="ECO:0000256" key="1">
    <source>
        <dbReference type="ARBA" id="ARBA00023015"/>
    </source>
</evidence>
<organism evidence="6 7">
    <name type="scientific">Photobacterium lutimaris</name>
    <dbReference type="NCBI Taxonomy" id="388278"/>
    <lineage>
        <taxon>Bacteria</taxon>
        <taxon>Pseudomonadati</taxon>
        <taxon>Pseudomonadota</taxon>
        <taxon>Gammaproteobacteria</taxon>
        <taxon>Vibrionales</taxon>
        <taxon>Vibrionaceae</taxon>
        <taxon>Photobacterium</taxon>
    </lineage>
</organism>
<dbReference type="AlphaFoldDB" id="A0A2T3IYZ8"/>
<feature type="compositionally biased region" description="Polar residues" evidence="4">
    <location>
        <begin position="1"/>
        <end position="18"/>
    </location>
</feature>
<evidence type="ECO:0000313" key="7">
    <source>
        <dbReference type="Proteomes" id="UP000241222"/>
    </source>
</evidence>
<dbReference type="RefSeq" id="WP_107348930.1">
    <property type="nucleotide sequence ID" value="NZ_PYMH01000004.1"/>
</dbReference>
<dbReference type="InterPro" id="IPR020449">
    <property type="entry name" value="Tscrpt_reg_AraC-type_HTH"/>
</dbReference>
<evidence type="ECO:0000256" key="3">
    <source>
        <dbReference type="ARBA" id="ARBA00023163"/>
    </source>
</evidence>
<protein>
    <recommendedName>
        <fullName evidence="5">HTH araC/xylS-type domain-containing protein</fullName>
    </recommendedName>
</protein>
<keyword evidence="3" id="KW-0804">Transcription</keyword>
<dbReference type="Pfam" id="PF12833">
    <property type="entry name" value="HTH_18"/>
    <property type="match status" value="1"/>
</dbReference>
<keyword evidence="2" id="KW-0238">DNA-binding</keyword>
<dbReference type="Proteomes" id="UP000241222">
    <property type="component" value="Unassembled WGS sequence"/>
</dbReference>
<reference evidence="6 7" key="1">
    <citation type="submission" date="2018-03" db="EMBL/GenBank/DDBJ databases">
        <title>Whole genome sequencing of Histamine producing bacteria.</title>
        <authorList>
            <person name="Butler K."/>
        </authorList>
    </citation>
    <scope>NUCLEOTIDE SEQUENCE [LARGE SCALE GENOMIC DNA]</scope>
    <source>
        <strain evidence="6 7">JCM 13586</strain>
    </source>
</reference>